<dbReference type="PRINTS" id="PR00834">
    <property type="entry name" value="PROTEASES2C"/>
</dbReference>
<keyword evidence="2" id="KW-0378">Hydrolase</keyword>
<organism evidence="2 3">
    <name type="scientific">Cognatiluteimonas weifangensis</name>
    <dbReference type="NCBI Taxonomy" id="2303539"/>
    <lineage>
        <taxon>Bacteria</taxon>
        <taxon>Pseudomonadati</taxon>
        <taxon>Pseudomonadota</taxon>
        <taxon>Gammaproteobacteria</taxon>
        <taxon>Lysobacterales</taxon>
        <taxon>Lysobacteraceae</taxon>
        <taxon>Cognatiluteimonas</taxon>
    </lineage>
</organism>
<keyword evidence="1" id="KW-0732">Signal</keyword>
<sequence>MQDSTPGARAGRTPWLALIAGLCFAAAAPAASLDPQRLPGIQAATFEVVSAKPLQDPLQYERPLPLELLPFQQRNDKYYSIGTAFAIGDGRYVTAAHVLLTGVDSLWGPPALRDNGGRVYAIDKVRKFSLEKDFVVFTLAAPPAVAALPLETVPVPGQAVYSVGNAYGTGVVIRDGLYTSDTPEQQDGRWNWLRFSAAASPGNSGGPLVDKDGKVLGVVLAKSPNENLNYALPIAQVLDAPDDLARIDQRVSYQFDVFDSTISNTFRTQFALPLALDDFYAAYSARVDAYVDSQLRELLGKEPQRLFPNGEGSSELLHSIATMGDFPRLITRNSSGTWGLSGEAENDVRLAANGYVTPGAFGKNLLFHLRKPDDVPADRLYREPAVAMDLLLKTGFLKRNVGAENILVTSLGAPAKAAVHVDAWGRRWQEWRWPLPYANAWLVVLALPVPDGYVGVARFALAMQEHDQLINTRALTDFVYVNYDGTLAQWKEFLRRPELLPAALRDTRIDFDYGRRFSYASGRMRFAFTPQLQAIQPDSVLTLGFAFFPDRGKVVWDAAEVWLSAKASDDNYLMLVRGQAPPPHLGDDYRNDWEKKLRRQHPFDAKVRSDEDATKITTVVAMPGADDPAVLYTAYYTAEGSQPQAQMQDKLELLLQDLHVLER</sequence>
<evidence type="ECO:0000313" key="2">
    <source>
        <dbReference type="EMBL" id="RFP62438.1"/>
    </source>
</evidence>
<dbReference type="SUPFAM" id="SSF50494">
    <property type="entry name" value="Trypsin-like serine proteases"/>
    <property type="match status" value="1"/>
</dbReference>
<protein>
    <submittedName>
        <fullName evidence="2">Serine protease</fullName>
    </submittedName>
</protein>
<dbReference type="RefSeq" id="WP_117201258.1">
    <property type="nucleotide sequence ID" value="NZ_JBHTBK010000005.1"/>
</dbReference>
<name>A0A372DS83_9GAMM</name>
<accession>A0A372DS83</accession>
<dbReference type="Gene3D" id="2.40.10.120">
    <property type="match status" value="1"/>
</dbReference>
<dbReference type="GO" id="GO:0006508">
    <property type="term" value="P:proteolysis"/>
    <property type="evidence" value="ECO:0007669"/>
    <property type="project" value="UniProtKB-KW"/>
</dbReference>
<dbReference type="Pfam" id="PF13365">
    <property type="entry name" value="Trypsin_2"/>
    <property type="match status" value="1"/>
</dbReference>
<keyword evidence="2" id="KW-0645">Protease</keyword>
<dbReference type="InterPro" id="IPR001940">
    <property type="entry name" value="Peptidase_S1C"/>
</dbReference>
<feature type="chain" id="PRO_5016968393" evidence="1">
    <location>
        <begin position="31"/>
        <end position="663"/>
    </location>
</feature>
<dbReference type="Proteomes" id="UP000262917">
    <property type="component" value="Unassembled WGS sequence"/>
</dbReference>
<proteinExistence type="predicted"/>
<reference evidence="2 3" key="1">
    <citation type="submission" date="2018-08" db="EMBL/GenBank/DDBJ databases">
        <title>Lysobacter weifangensis sp. nov., a new member of the family 'Xanthomonadaceae', isolated from soil in a farmland.</title>
        <authorList>
            <person name="Zhao H."/>
        </authorList>
    </citation>
    <scope>NUCLEOTIDE SEQUENCE [LARGE SCALE GENOMIC DNA]</scope>
    <source>
        <strain evidence="2 3">WF-2</strain>
    </source>
</reference>
<evidence type="ECO:0000313" key="3">
    <source>
        <dbReference type="Proteomes" id="UP000262917"/>
    </source>
</evidence>
<dbReference type="PANTHER" id="PTHR43019">
    <property type="entry name" value="SERINE ENDOPROTEASE DEGS"/>
    <property type="match status" value="1"/>
</dbReference>
<dbReference type="AlphaFoldDB" id="A0A372DS83"/>
<dbReference type="GO" id="GO:0004252">
    <property type="term" value="F:serine-type endopeptidase activity"/>
    <property type="evidence" value="ECO:0007669"/>
    <property type="project" value="InterPro"/>
</dbReference>
<feature type="signal peptide" evidence="1">
    <location>
        <begin position="1"/>
        <end position="30"/>
    </location>
</feature>
<evidence type="ECO:0000256" key="1">
    <source>
        <dbReference type="SAM" id="SignalP"/>
    </source>
</evidence>
<gene>
    <name evidence="2" type="ORF">D0Y53_01050</name>
</gene>
<comment type="caution">
    <text evidence="2">The sequence shown here is derived from an EMBL/GenBank/DDBJ whole genome shotgun (WGS) entry which is preliminary data.</text>
</comment>
<dbReference type="EMBL" id="QVPD01000001">
    <property type="protein sequence ID" value="RFP62438.1"/>
    <property type="molecule type" value="Genomic_DNA"/>
</dbReference>
<dbReference type="OrthoDB" id="212300at2"/>
<dbReference type="PANTHER" id="PTHR43019:SF23">
    <property type="entry name" value="PROTEASE DO-LIKE 5, CHLOROPLASTIC"/>
    <property type="match status" value="1"/>
</dbReference>
<dbReference type="InterPro" id="IPR009003">
    <property type="entry name" value="Peptidase_S1_PA"/>
</dbReference>
<keyword evidence="3" id="KW-1185">Reference proteome</keyword>